<evidence type="ECO:0000313" key="2">
    <source>
        <dbReference type="Proteomes" id="UP001162164"/>
    </source>
</evidence>
<gene>
    <name evidence="1" type="ORF">NQ317_014578</name>
</gene>
<reference evidence="1" key="1">
    <citation type="journal article" date="2023" name="Insect Mol. Biol.">
        <title>Genome sequencing provides insights into the evolution of gene families encoding plant cell wall-degrading enzymes in longhorned beetles.</title>
        <authorList>
            <person name="Shin N.R."/>
            <person name="Okamura Y."/>
            <person name="Kirsch R."/>
            <person name="Pauchet Y."/>
        </authorList>
    </citation>
    <scope>NUCLEOTIDE SEQUENCE</scope>
    <source>
        <strain evidence="1">MMC_N1</strain>
    </source>
</reference>
<keyword evidence="2" id="KW-1185">Reference proteome</keyword>
<proteinExistence type="predicted"/>
<accession>A0ABQ9JTQ0</accession>
<organism evidence="1 2">
    <name type="scientific">Molorchus minor</name>
    <dbReference type="NCBI Taxonomy" id="1323400"/>
    <lineage>
        <taxon>Eukaryota</taxon>
        <taxon>Metazoa</taxon>
        <taxon>Ecdysozoa</taxon>
        <taxon>Arthropoda</taxon>
        <taxon>Hexapoda</taxon>
        <taxon>Insecta</taxon>
        <taxon>Pterygota</taxon>
        <taxon>Neoptera</taxon>
        <taxon>Endopterygota</taxon>
        <taxon>Coleoptera</taxon>
        <taxon>Polyphaga</taxon>
        <taxon>Cucujiformia</taxon>
        <taxon>Chrysomeloidea</taxon>
        <taxon>Cerambycidae</taxon>
        <taxon>Lamiinae</taxon>
        <taxon>Monochamini</taxon>
        <taxon>Molorchus</taxon>
    </lineage>
</organism>
<dbReference type="InterPro" id="IPR011010">
    <property type="entry name" value="DNA_brk_join_enz"/>
</dbReference>
<dbReference type="Proteomes" id="UP001162164">
    <property type="component" value="Unassembled WGS sequence"/>
</dbReference>
<feature type="non-terminal residue" evidence="1">
    <location>
        <position position="1"/>
    </location>
</feature>
<name>A0ABQ9JTQ0_9CUCU</name>
<evidence type="ECO:0000313" key="1">
    <source>
        <dbReference type="EMBL" id="KAJ8981267.1"/>
    </source>
</evidence>
<sequence length="114" mass="12642">KNPKLCVVSTLIEYLKRTETYRETQEDDFLLMTIKSPHKTATTQTLSHSTRHASTSAASRAGVSFDQIMKTAGWTEKSLGFTEFDCRPLGEDCNEIATALLVAAAKNTYIKPNV</sequence>
<protein>
    <submittedName>
        <fullName evidence="1">Uncharacterized protein</fullName>
    </submittedName>
</protein>
<comment type="caution">
    <text evidence="1">The sequence shown here is derived from an EMBL/GenBank/DDBJ whole genome shotgun (WGS) entry which is preliminary data.</text>
</comment>
<dbReference type="SUPFAM" id="SSF56349">
    <property type="entry name" value="DNA breaking-rejoining enzymes"/>
    <property type="match status" value="1"/>
</dbReference>
<dbReference type="EMBL" id="JAPWTJ010000192">
    <property type="protein sequence ID" value="KAJ8981267.1"/>
    <property type="molecule type" value="Genomic_DNA"/>
</dbReference>